<organism evidence="4 5">
    <name type="scientific">Geranomyces variabilis</name>
    <dbReference type="NCBI Taxonomy" id="109894"/>
    <lineage>
        <taxon>Eukaryota</taxon>
        <taxon>Fungi</taxon>
        <taxon>Fungi incertae sedis</taxon>
        <taxon>Chytridiomycota</taxon>
        <taxon>Chytridiomycota incertae sedis</taxon>
        <taxon>Chytridiomycetes</taxon>
        <taxon>Spizellomycetales</taxon>
        <taxon>Powellomycetaceae</taxon>
        <taxon>Geranomyces</taxon>
    </lineage>
</organism>
<feature type="signal peptide" evidence="2">
    <location>
        <begin position="1"/>
        <end position="19"/>
    </location>
</feature>
<evidence type="ECO:0000256" key="1">
    <source>
        <dbReference type="SAM" id="MobiDB-lite"/>
    </source>
</evidence>
<evidence type="ECO:0000256" key="2">
    <source>
        <dbReference type="SAM" id="SignalP"/>
    </source>
</evidence>
<feature type="chain" id="PRO_5042142695" description="DM13 domain-containing protein" evidence="2">
    <location>
        <begin position="20"/>
        <end position="253"/>
    </location>
</feature>
<protein>
    <recommendedName>
        <fullName evidence="3">DM13 domain-containing protein</fullName>
    </recommendedName>
</protein>
<accession>A0AAD5XPA1</accession>
<gene>
    <name evidence="4" type="ORF">HDU87_006079</name>
</gene>
<evidence type="ECO:0000313" key="5">
    <source>
        <dbReference type="Proteomes" id="UP001212152"/>
    </source>
</evidence>
<sequence length="253" mass="25804">MKLLSTTVLALSAAAAANAAICVQTDSRFNGQTGTMVQERYQVGNTTDQFSLSGTAQIIDGCNFKILNFQFSPHVPDVVWYGRRGTNASTGIRVWGTAGSNATTVQPSNGTDSPAYTLQYTVAGQSASWDDFDQLVLFSLPDLITLGYIPIPALVPNVTTTSSTAASTTTTTTSSVVVATTPVAPAVAPTTTTLTALPASTASTHTTSSVKPTTTNANGAPDVAATSDARTVLDFGSLALAGLAAVCVAAVGM</sequence>
<dbReference type="Proteomes" id="UP001212152">
    <property type="component" value="Unassembled WGS sequence"/>
</dbReference>
<dbReference type="PROSITE" id="PS51549">
    <property type="entry name" value="DM13"/>
    <property type="match status" value="1"/>
</dbReference>
<dbReference type="AlphaFoldDB" id="A0AAD5XPA1"/>
<feature type="domain" description="DM13" evidence="3">
    <location>
        <begin position="34"/>
        <end position="152"/>
    </location>
</feature>
<evidence type="ECO:0000313" key="4">
    <source>
        <dbReference type="EMBL" id="KAJ3175582.1"/>
    </source>
</evidence>
<dbReference type="InterPro" id="IPR019545">
    <property type="entry name" value="DM13_domain"/>
</dbReference>
<reference evidence="4" key="1">
    <citation type="submission" date="2020-05" db="EMBL/GenBank/DDBJ databases">
        <title>Phylogenomic resolution of chytrid fungi.</title>
        <authorList>
            <person name="Stajich J.E."/>
            <person name="Amses K."/>
            <person name="Simmons R."/>
            <person name="Seto K."/>
            <person name="Myers J."/>
            <person name="Bonds A."/>
            <person name="Quandt C.A."/>
            <person name="Barry K."/>
            <person name="Liu P."/>
            <person name="Grigoriev I."/>
            <person name="Longcore J.E."/>
            <person name="James T.Y."/>
        </authorList>
    </citation>
    <scope>NUCLEOTIDE SEQUENCE</scope>
    <source>
        <strain evidence="4">JEL0379</strain>
    </source>
</reference>
<evidence type="ECO:0000259" key="3">
    <source>
        <dbReference type="PROSITE" id="PS51549"/>
    </source>
</evidence>
<keyword evidence="2" id="KW-0732">Signal</keyword>
<dbReference type="EMBL" id="JADGJQ010000050">
    <property type="protein sequence ID" value="KAJ3175582.1"/>
    <property type="molecule type" value="Genomic_DNA"/>
</dbReference>
<comment type="caution">
    <text evidence="4">The sequence shown here is derived from an EMBL/GenBank/DDBJ whole genome shotgun (WGS) entry which is preliminary data.</text>
</comment>
<feature type="region of interest" description="Disordered" evidence="1">
    <location>
        <begin position="198"/>
        <end position="221"/>
    </location>
</feature>
<proteinExistence type="predicted"/>
<feature type="compositionally biased region" description="Low complexity" evidence="1">
    <location>
        <begin position="198"/>
        <end position="215"/>
    </location>
</feature>
<keyword evidence="5" id="KW-1185">Reference proteome</keyword>
<name>A0AAD5XPA1_9FUNG</name>